<dbReference type="AlphaFoldDB" id="A0A1B8Y6D3"/>
<proteinExistence type="predicted"/>
<dbReference type="EMBL" id="KV460415">
    <property type="protein sequence ID" value="OCA18497.1"/>
    <property type="molecule type" value="Genomic_DNA"/>
</dbReference>
<name>A0A1B8Y6D3_XENTR</name>
<sequence length="326" mass="36420">MLRAARRAGDCCLSGQTSTPGGQILGSGRGRLHSAAGGPSLWQLPERHPCHLQADRRLHRDPQRRAGGPQTGGADTRGRGDRWRYPRLPANGGAGRPTGFTAPDQGISYSWAGACTGMFGIKITWLLGPLTLVTMQRYDRLKGPAKKPLGIFSASWLSRETSLKVNFPFNNLKMPWKLGPPPLLFPPRHWAGSLHRNYMIGCAIGRTHTIIWLRTVLDIRNKSSNLLQQHGGVYFMCISWYSCQYLYFLCMGECISWYSCVCLSFLCMGECISWYSKFHCTGDCWANPEIPPPGLNLHEGDSNKSHIVLWWANGKVYLEIIQTNPD</sequence>
<reference evidence="2" key="2">
    <citation type="journal article" date="2010" name="Science">
        <title>The genome of the Western clawed frog Xenopus tropicalis.</title>
        <authorList>
            <person name="Hellsten U."/>
            <person name="Harland R.M."/>
            <person name="Gilchrist M.J."/>
            <person name="Hendrix D."/>
            <person name="Jurka J."/>
            <person name="Kapitonov V."/>
            <person name="Ovcharenko I."/>
            <person name="Putnam N.H."/>
            <person name="Shu S."/>
            <person name="Taher L."/>
            <person name="Blitz I.L."/>
            <person name="Blumberg B."/>
            <person name="Dichmann D.S."/>
            <person name="Dubchak I."/>
            <person name="Amaya E."/>
            <person name="Detter J.C."/>
            <person name="Fletcher R."/>
            <person name="Gerhard D.S."/>
            <person name="Goodstein D."/>
            <person name="Graves T."/>
            <person name="Grigoriev I.V."/>
            <person name="Grimwood J."/>
            <person name="Kawashima T."/>
            <person name="Lindquist E."/>
            <person name="Lucas S.M."/>
            <person name="Mead P.E."/>
            <person name="Mitros T."/>
            <person name="Ogino H."/>
            <person name="Ohta Y."/>
            <person name="Poliakov A.V."/>
            <person name="Pollet N."/>
            <person name="Robert J."/>
            <person name="Salamov A."/>
            <person name="Sater A.K."/>
            <person name="Schmutz J."/>
            <person name="Terry A."/>
            <person name="Vize P.D."/>
            <person name="Warren W.C."/>
            <person name="Wells D."/>
            <person name="Wills A."/>
            <person name="Wilson R.K."/>
            <person name="Zimmerman L.B."/>
            <person name="Zorn A.M."/>
            <person name="Grainger R."/>
            <person name="Grammer T."/>
            <person name="Khokha M.K."/>
            <person name="Richardson P.M."/>
            <person name="Rokhsar D.S."/>
        </authorList>
    </citation>
    <scope>NUCLEOTIDE SEQUENCE [LARGE SCALE GENOMIC DNA]</scope>
    <source>
        <strain evidence="2">Nigerian</strain>
    </source>
</reference>
<protein>
    <submittedName>
        <fullName evidence="2">Uncharacterized protein</fullName>
    </submittedName>
</protein>
<accession>A0A1B8Y6D3</accession>
<reference evidence="2" key="1">
    <citation type="submission" date="2009-11" db="EMBL/GenBank/DDBJ databases">
        <authorList>
            <consortium name="US DOE Joint Genome Institute (JGI-PGF)"/>
            <person name="Ottilar R."/>
            <person name="Schmutz J."/>
            <person name="Salamov A."/>
            <person name="Cheng J.F."/>
            <person name="Lucas S."/>
            <person name="Pitluck S."/>
            <person name="Gundlach H."/>
            <person name="Guo Y."/>
            <person name="Haberer G."/>
            <person name="Nasrallah J."/>
            <person name="Mayer K.F.X."/>
            <person name="van de Peer Y."/>
            <person name="Weigel D."/>
            <person name="Grigoriev I.V."/>
        </authorList>
    </citation>
    <scope>NUCLEOTIDE SEQUENCE</scope>
    <source>
        <strain evidence="2">Nigerian</strain>
    </source>
</reference>
<feature type="region of interest" description="Disordered" evidence="1">
    <location>
        <begin position="1"/>
        <end position="45"/>
    </location>
</feature>
<gene>
    <name evidence="2" type="ORF">XENTR_v90030861mg</name>
</gene>
<organism evidence="2">
    <name type="scientific">Xenopus tropicalis</name>
    <name type="common">Western clawed frog</name>
    <name type="synonym">Silurana tropicalis</name>
    <dbReference type="NCBI Taxonomy" id="8364"/>
    <lineage>
        <taxon>Eukaryota</taxon>
        <taxon>Metazoa</taxon>
        <taxon>Chordata</taxon>
        <taxon>Craniata</taxon>
        <taxon>Vertebrata</taxon>
        <taxon>Euteleostomi</taxon>
        <taxon>Amphibia</taxon>
        <taxon>Batrachia</taxon>
        <taxon>Anura</taxon>
        <taxon>Pipoidea</taxon>
        <taxon>Pipidae</taxon>
        <taxon>Xenopodinae</taxon>
        <taxon>Xenopus</taxon>
        <taxon>Silurana</taxon>
    </lineage>
</organism>
<feature type="region of interest" description="Disordered" evidence="1">
    <location>
        <begin position="57"/>
        <end position="99"/>
    </location>
</feature>
<evidence type="ECO:0000313" key="2">
    <source>
        <dbReference type="EMBL" id="OCA18497.1"/>
    </source>
</evidence>
<reference evidence="2" key="3">
    <citation type="submission" date="2016-05" db="EMBL/GenBank/DDBJ databases">
        <title>WGS assembly of Xenopus tropicalis.</title>
        <authorList>
            <person name="Sessions A."/>
            <person name="Jenkins J."/>
            <person name="Mitros T."/>
            <person name="Lyons J.T."/>
            <person name="Dichmann D.S."/>
            <person name="Robert J."/>
            <person name="Harland R.M."/>
            <person name="Rokhsar D.S."/>
        </authorList>
    </citation>
    <scope>NUCLEOTIDE SEQUENCE</scope>
    <source>
        <strain evidence="2">Nigerian</strain>
    </source>
</reference>
<evidence type="ECO:0000256" key="1">
    <source>
        <dbReference type="SAM" id="MobiDB-lite"/>
    </source>
</evidence>